<evidence type="ECO:0000256" key="3">
    <source>
        <dbReference type="ARBA" id="ARBA00022723"/>
    </source>
</evidence>
<dbReference type="InterPro" id="IPR048540">
    <property type="entry name" value="Rrn7_cyclin_N"/>
</dbReference>
<evidence type="ECO:0000256" key="2">
    <source>
        <dbReference type="ARBA" id="ARBA00006899"/>
    </source>
</evidence>
<evidence type="ECO:0000256" key="5">
    <source>
        <dbReference type="ARBA" id="ARBA00022833"/>
    </source>
</evidence>
<feature type="domain" description="Rrn7/TAF1B C-terminal cyclin" evidence="11">
    <location>
        <begin position="250"/>
        <end position="441"/>
    </location>
</feature>
<keyword evidence="3" id="KW-0479">Metal-binding</keyword>
<keyword evidence="6" id="KW-0805">Transcription regulation</keyword>
<evidence type="ECO:0000256" key="6">
    <source>
        <dbReference type="ARBA" id="ARBA00023015"/>
    </source>
</evidence>
<dbReference type="InterPro" id="IPR033599">
    <property type="entry name" value="TAF1B/Rrn7"/>
</dbReference>
<comment type="similarity">
    <text evidence="2">Belongs to the RRN7/TAF1B family.</text>
</comment>
<keyword evidence="8" id="KW-0804">Transcription</keyword>
<evidence type="ECO:0000313" key="13">
    <source>
        <dbReference type="Proteomes" id="UP000242381"/>
    </source>
</evidence>
<evidence type="ECO:0008006" key="14">
    <source>
        <dbReference type="Google" id="ProtNLM"/>
    </source>
</evidence>
<keyword evidence="5" id="KW-0862">Zinc</keyword>
<accession>A0A1X0RN67</accession>
<dbReference type="GO" id="GO:0042790">
    <property type="term" value="P:nucleolar large rRNA transcription by RNA polymerase I"/>
    <property type="evidence" value="ECO:0007669"/>
    <property type="project" value="TreeGrafter"/>
</dbReference>
<evidence type="ECO:0000313" key="12">
    <source>
        <dbReference type="EMBL" id="ORE13440.1"/>
    </source>
</evidence>
<dbReference type="InterPro" id="IPR048538">
    <property type="entry name" value="Rrn7_cyclin_C"/>
</dbReference>
<keyword evidence="4" id="KW-0863">Zinc-finger</keyword>
<dbReference type="GO" id="GO:0070860">
    <property type="term" value="C:RNA polymerase I core factor complex"/>
    <property type="evidence" value="ECO:0007669"/>
    <property type="project" value="InterPro"/>
</dbReference>
<keyword evidence="9" id="KW-0539">Nucleus</keyword>
<protein>
    <recommendedName>
        <fullName evidence="14">RRN7-type domain-containing protein</fullName>
    </recommendedName>
</protein>
<evidence type="ECO:0000256" key="1">
    <source>
        <dbReference type="ARBA" id="ARBA00004604"/>
    </source>
</evidence>
<dbReference type="AlphaFoldDB" id="A0A1X0RN67"/>
<evidence type="ECO:0000256" key="9">
    <source>
        <dbReference type="ARBA" id="ARBA00023242"/>
    </source>
</evidence>
<evidence type="ECO:0000256" key="7">
    <source>
        <dbReference type="ARBA" id="ARBA00023125"/>
    </source>
</evidence>
<evidence type="ECO:0000259" key="11">
    <source>
        <dbReference type="Pfam" id="PF20645"/>
    </source>
</evidence>
<dbReference type="GO" id="GO:0001164">
    <property type="term" value="F:RNA polymerase I core promoter sequence-specific DNA binding"/>
    <property type="evidence" value="ECO:0007669"/>
    <property type="project" value="InterPro"/>
</dbReference>
<dbReference type="EMBL" id="KV921536">
    <property type="protein sequence ID" value="ORE13440.1"/>
    <property type="molecule type" value="Genomic_DNA"/>
</dbReference>
<evidence type="ECO:0000256" key="4">
    <source>
        <dbReference type="ARBA" id="ARBA00022771"/>
    </source>
</evidence>
<evidence type="ECO:0000256" key="8">
    <source>
        <dbReference type="ARBA" id="ARBA00023163"/>
    </source>
</evidence>
<reference evidence="12 13" key="1">
    <citation type="journal article" date="2016" name="Proc. Natl. Acad. Sci. U.S.A.">
        <title>Lipid metabolic changes in an early divergent fungus govern the establishment of a mutualistic symbiosis with endobacteria.</title>
        <authorList>
            <person name="Lastovetsky O.A."/>
            <person name="Gaspar M.L."/>
            <person name="Mondo S.J."/>
            <person name="LaButti K.M."/>
            <person name="Sandor L."/>
            <person name="Grigoriev I.V."/>
            <person name="Henry S.A."/>
            <person name="Pawlowska T.E."/>
        </authorList>
    </citation>
    <scope>NUCLEOTIDE SEQUENCE [LARGE SCALE GENOMIC DNA]</scope>
    <source>
        <strain evidence="12 13">ATCC 11559</strain>
    </source>
</reference>
<dbReference type="Proteomes" id="UP000242381">
    <property type="component" value="Unassembled WGS sequence"/>
</dbReference>
<organism evidence="12 13">
    <name type="scientific">Rhizopus microsporus</name>
    <dbReference type="NCBI Taxonomy" id="58291"/>
    <lineage>
        <taxon>Eukaryota</taxon>
        <taxon>Fungi</taxon>
        <taxon>Fungi incertae sedis</taxon>
        <taxon>Mucoromycota</taxon>
        <taxon>Mucoromycotina</taxon>
        <taxon>Mucoromycetes</taxon>
        <taxon>Mucorales</taxon>
        <taxon>Mucorineae</taxon>
        <taxon>Rhizopodaceae</taxon>
        <taxon>Rhizopus</taxon>
    </lineage>
</organism>
<dbReference type="Pfam" id="PF20645">
    <property type="entry name" value="Rrn7_cyclin_C"/>
    <property type="match status" value="1"/>
</dbReference>
<dbReference type="Pfam" id="PF20644">
    <property type="entry name" value="Rrn7_cyclin_N"/>
    <property type="match status" value="1"/>
</dbReference>
<gene>
    <name evidence="12" type="ORF">BCV71DRAFT_222371</name>
</gene>
<keyword evidence="7" id="KW-0238">DNA-binding</keyword>
<feature type="domain" description="Rrn7/TAF1B N-terminal cyclin" evidence="10">
    <location>
        <begin position="74"/>
        <end position="232"/>
    </location>
</feature>
<dbReference type="VEuPathDB" id="FungiDB:BCV72DRAFT_321694"/>
<name>A0A1X0RN67_RHIZD</name>
<dbReference type="OMA" id="MAYESAM"/>
<proteinExistence type="inferred from homology"/>
<dbReference type="PANTHER" id="PTHR31576">
    <property type="entry name" value="TATA BOX-BINDING PROTEIN-ASSOCIATED FACTOR RNA POLYMERASE I SUBUNIT B"/>
    <property type="match status" value="1"/>
</dbReference>
<sequence>MKRVCPICQTTKFRRSGDTGLVCKYGHKVLGVQREEAEDDFYGGGGRTRKRIKVVEETKDLTATQVASYEYLIIQFALQVITRSMVEDLDFSPEIEATVREFWLLYISKSQFEIEGAYEIEDNERREQKKNKSNSSDFGLSTEEAHTLEALDIFDDTDDDDDDHYEAKEKNDSCVNPVFRQPRPWPRAKYTDVIAFIYLACIHLRYPILLNDLILMCKTGRLPYLHMQKLVPDDLLSSLSLHVTEKMTYVPTLDRLRKRVYRYARCFYIHCNLELPDVNIPLYLDRFCSYYFLPVEGYYHALFLFQKYREKHLQTLSISHRSSHNKIDFITLLIASVIATAKLMYSIDGSKKDLDKASEFDVYTSKQAWLKKIRSNIKLWQARLDKLDTMNLIIEKLKERSRAYSLSVRDSDKPAMILGLLKNHGHHYFDWDSKKTDPFMDPLKHIYPNNDAEEKELLKLGSFYYRKAKRIRVSDYSDLIKLACLITGEPLPASIETALKRMDRIVLQNNFHERITNEEYRSRYDIE</sequence>
<comment type="subcellular location">
    <subcellularLocation>
        <location evidence="1">Nucleus</location>
        <location evidence="1">Nucleolus</location>
    </subcellularLocation>
</comment>
<dbReference type="PANTHER" id="PTHR31576:SF2">
    <property type="entry name" value="TATA BOX-BINDING PROTEIN-ASSOCIATED FACTOR RNA POLYMERASE I SUBUNIT B"/>
    <property type="match status" value="1"/>
</dbReference>
<evidence type="ECO:0000259" key="10">
    <source>
        <dbReference type="Pfam" id="PF20644"/>
    </source>
</evidence>
<dbReference type="GO" id="GO:0008270">
    <property type="term" value="F:zinc ion binding"/>
    <property type="evidence" value="ECO:0007669"/>
    <property type="project" value="UniProtKB-KW"/>
</dbReference>